<keyword evidence="4" id="KW-1185">Reference proteome</keyword>
<dbReference type="EMBL" id="JALIEB010000045">
    <property type="protein sequence ID" value="MCV3274412.1"/>
    <property type="molecule type" value="Genomic_DNA"/>
</dbReference>
<evidence type="ECO:0000313" key="4">
    <source>
        <dbReference type="Proteomes" id="UP001208690"/>
    </source>
</evidence>
<dbReference type="SUPFAM" id="SSF55961">
    <property type="entry name" value="Bet v1-like"/>
    <property type="match status" value="1"/>
</dbReference>
<reference evidence="3 4" key="1">
    <citation type="submission" date="2022-04" db="EMBL/GenBank/DDBJ databases">
        <title>Roseobacter sp. WL0113 is a bacterium isolated from neritic sediment.</title>
        <authorList>
            <person name="Wang L."/>
            <person name="He W."/>
            <person name="Zhang D.-F."/>
        </authorList>
    </citation>
    <scope>NUCLEOTIDE SEQUENCE [LARGE SCALE GENOMIC DNA]</scope>
    <source>
        <strain evidence="3 4">WL0113</strain>
    </source>
</reference>
<dbReference type="Gene3D" id="3.30.530.20">
    <property type="match status" value="1"/>
</dbReference>
<protein>
    <submittedName>
        <fullName evidence="3">SRPBCC domain-containing protein</fullName>
    </submittedName>
</protein>
<evidence type="ECO:0000259" key="2">
    <source>
        <dbReference type="Pfam" id="PF08327"/>
    </source>
</evidence>
<evidence type="ECO:0000256" key="1">
    <source>
        <dbReference type="ARBA" id="ARBA00006817"/>
    </source>
</evidence>
<gene>
    <name evidence="3" type="ORF">MUB52_23535</name>
</gene>
<dbReference type="CDD" id="cd07814">
    <property type="entry name" value="SRPBCC_CalC_Aha1-like"/>
    <property type="match status" value="1"/>
</dbReference>
<organism evidence="3 4">
    <name type="scientific">Roseobacter sinensis</name>
    <dbReference type="NCBI Taxonomy" id="2931391"/>
    <lineage>
        <taxon>Bacteria</taxon>
        <taxon>Pseudomonadati</taxon>
        <taxon>Pseudomonadota</taxon>
        <taxon>Alphaproteobacteria</taxon>
        <taxon>Rhodobacterales</taxon>
        <taxon>Roseobacteraceae</taxon>
        <taxon>Roseobacter</taxon>
    </lineage>
</organism>
<dbReference type="InterPro" id="IPR023393">
    <property type="entry name" value="START-like_dom_sf"/>
</dbReference>
<comment type="caution">
    <text evidence="3">The sequence shown here is derived from an EMBL/GenBank/DDBJ whole genome shotgun (WGS) entry which is preliminary data.</text>
</comment>
<dbReference type="InterPro" id="IPR013538">
    <property type="entry name" value="ASHA1/2-like_C"/>
</dbReference>
<evidence type="ECO:0000313" key="3">
    <source>
        <dbReference type="EMBL" id="MCV3274412.1"/>
    </source>
</evidence>
<dbReference type="Pfam" id="PF08327">
    <property type="entry name" value="AHSA1"/>
    <property type="match status" value="1"/>
</dbReference>
<sequence length="156" mass="17659">MSGDAATNVDEVKVSAWYAVGVRQAFSAWADPGKLEKWFGPKGFRAEVLEMDFRIGGRWRFKMISQSGDVSHHYGRYLAIEPDKLLSFTWQSEEDSDLTEGRETRVSVHFYAEAGGSRVTLVHERLPTQQAMRALEFGWSSGMPKLGRLLEGKRDD</sequence>
<proteinExistence type="inferred from homology"/>
<comment type="similarity">
    <text evidence="1">Belongs to the AHA1 family.</text>
</comment>
<name>A0ABT3BLG3_9RHOB</name>
<dbReference type="RefSeq" id="WP_263846615.1">
    <property type="nucleotide sequence ID" value="NZ_JALIEB010000045.1"/>
</dbReference>
<feature type="domain" description="Activator of Hsp90 ATPase homologue 1/2-like C-terminal" evidence="2">
    <location>
        <begin position="23"/>
        <end position="151"/>
    </location>
</feature>
<accession>A0ABT3BLG3</accession>
<dbReference type="Proteomes" id="UP001208690">
    <property type="component" value="Unassembled WGS sequence"/>
</dbReference>